<feature type="region of interest" description="Disordered" evidence="1">
    <location>
        <begin position="1"/>
        <end position="37"/>
    </location>
</feature>
<feature type="compositionally biased region" description="Basic and acidic residues" evidence="1">
    <location>
        <begin position="1"/>
        <end position="26"/>
    </location>
</feature>
<protein>
    <recommendedName>
        <fullName evidence="3">Sigma-70 family RNA polymerase sigma factor</fullName>
    </recommendedName>
</protein>
<accession>A0AAU7CUU9</accession>
<dbReference type="EMBL" id="CP121194">
    <property type="protein sequence ID" value="XBH08907.1"/>
    <property type="molecule type" value="Genomic_DNA"/>
</dbReference>
<dbReference type="SUPFAM" id="SSF88659">
    <property type="entry name" value="Sigma3 and sigma4 domains of RNA polymerase sigma factors"/>
    <property type="match status" value="1"/>
</dbReference>
<name>A0AAU7CUU9_9BACT</name>
<dbReference type="KEGG" id="epl:P4G45_10425"/>
<evidence type="ECO:0000313" key="2">
    <source>
        <dbReference type="EMBL" id="XBH08907.1"/>
    </source>
</evidence>
<proteinExistence type="predicted"/>
<evidence type="ECO:0000256" key="1">
    <source>
        <dbReference type="SAM" id="MobiDB-lite"/>
    </source>
</evidence>
<dbReference type="AlphaFoldDB" id="A0AAU7CUU9"/>
<reference evidence="2" key="1">
    <citation type="submission" date="2023-03" db="EMBL/GenBank/DDBJ databases">
        <title>Edaphobacter sp.</title>
        <authorList>
            <person name="Huber K.J."/>
            <person name="Papendorf J."/>
            <person name="Pilke C."/>
            <person name="Bunk B."/>
            <person name="Sproeer C."/>
            <person name="Pester M."/>
        </authorList>
    </citation>
    <scope>NUCLEOTIDE SEQUENCE</scope>
    <source>
        <strain evidence="2">DSM 109919</strain>
    </source>
</reference>
<gene>
    <name evidence="2" type="ORF">P4G45_10425</name>
</gene>
<dbReference type="RefSeq" id="WP_348266417.1">
    <property type="nucleotide sequence ID" value="NZ_CP121194.1"/>
</dbReference>
<dbReference type="InterPro" id="IPR013324">
    <property type="entry name" value="RNA_pol_sigma_r3/r4-like"/>
</dbReference>
<evidence type="ECO:0008006" key="3">
    <source>
        <dbReference type="Google" id="ProtNLM"/>
    </source>
</evidence>
<sequence>MSDIQLKRSTDLYDHAKPRRLRESDKTIPASAPTSASPGRWLSEIIVDALLPDESNPPEPRTEEQAAQYVSAVEILNAYRLVPRYKRLRYPTELIYYRSWEKELPATKFIEDEFETLETKSLCFGFADIAAMKADDDSSSFSMLGQDGVLSGIQLHEYQTNRAKELEGYKATRKPAKKTKGKAADSKVKNKYDFIPDDVMDAAYRTWFIDPNDANKEILWKTLHNFFSRETSLARKGDDLHAQGESDDFQQNLVIRLMGVLEKMAARGKEIEQPSNYLRRTWKNCRITAFEKLDKANRTWLPIEIPCSDGDGAPSNDESCDAPNHLDEQAYKNWADGNNATGEATEDPEVIRQRRLAMLPMLRDDIRDVVGMHLAGKTQTEIGTEKGVSQQAVSKTLKKAAELLQAMQHEAATK</sequence>
<organism evidence="2">
    <name type="scientific">Edaphobacter paludis</name>
    <dbReference type="NCBI Taxonomy" id="3035702"/>
    <lineage>
        <taxon>Bacteria</taxon>
        <taxon>Pseudomonadati</taxon>
        <taxon>Acidobacteriota</taxon>
        <taxon>Terriglobia</taxon>
        <taxon>Terriglobales</taxon>
        <taxon>Acidobacteriaceae</taxon>
        <taxon>Edaphobacter</taxon>
    </lineage>
</organism>